<comment type="caution">
    <text evidence="1">The sequence shown here is derived from an EMBL/GenBank/DDBJ whole genome shotgun (WGS) entry which is preliminary data.</text>
</comment>
<name>A0A364NS96_9PROT</name>
<organism evidence="1 2">
    <name type="scientific">Paramagnetospirillum kuznetsovii</name>
    <dbReference type="NCBI Taxonomy" id="2053833"/>
    <lineage>
        <taxon>Bacteria</taxon>
        <taxon>Pseudomonadati</taxon>
        <taxon>Pseudomonadota</taxon>
        <taxon>Alphaproteobacteria</taxon>
        <taxon>Rhodospirillales</taxon>
        <taxon>Magnetospirillaceae</taxon>
        <taxon>Paramagnetospirillum</taxon>
    </lineage>
</organism>
<gene>
    <name evidence="1" type="ORF">CU669_20955</name>
</gene>
<evidence type="ECO:0000313" key="2">
    <source>
        <dbReference type="Proteomes" id="UP000251075"/>
    </source>
</evidence>
<keyword evidence="2" id="KW-1185">Reference proteome</keyword>
<evidence type="ECO:0000313" key="1">
    <source>
        <dbReference type="EMBL" id="RAU19961.1"/>
    </source>
</evidence>
<protein>
    <submittedName>
        <fullName evidence="1">Uncharacterized protein</fullName>
    </submittedName>
</protein>
<feature type="non-terminal residue" evidence="1">
    <location>
        <position position="217"/>
    </location>
</feature>
<dbReference type="AlphaFoldDB" id="A0A364NS96"/>
<dbReference type="EMBL" id="PGTO01000065">
    <property type="protein sequence ID" value="RAU19961.1"/>
    <property type="molecule type" value="Genomic_DNA"/>
</dbReference>
<sequence length="217" mass="22428">MNSSVTGLADGSFVVVWNAIGQDGSSFEVYGQHFNANGTKAGGEFHINSYSTSDQYMPTVTGLADGSFVASWMSYGQDGNKWSVAGQHYQADGAKIGGEFLLNDVASGGDQMYPSIIGLTNGNLALGFTASGNSMDIRVQVLDAADMLNGDASVANSVNSSVDASSTSLAALSDGSFVATWASIYQDGSGWGVYGQHYDASGSKTGGEFRINTTTVS</sequence>
<dbReference type="Proteomes" id="UP000251075">
    <property type="component" value="Unassembled WGS sequence"/>
</dbReference>
<proteinExistence type="predicted"/>
<accession>A0A364NS96</accession>
<reference evidence="1 2" key="1">
    <citation type="submission" date="2017-11" db="EMBL/GenBank/DDBJ databases">
        <title>Draft genome sequence of magnetotactic bacterium Magnetospirillum kuznetsovii LBB-42.</title>
        <authorList>
            <person name="Grouzdev D.S."/>
            <person name="Rysina M.S."/>
            <person name="Baslerov R.V."/>
            <person name="Koziaeva V."/>
        </authorList>
    </citation>
    <scope>NUCLEOTIDE SEQUENCE [LARGE SCALE GENOMIC DNA]</scope>
    <source>
        <strain evidence="1 2">LBB-42</strain>
    </source>
</reference>